<dbReference type="InterPro" id="IPR029068">
    <property type="entry name" value="Glyas_Bleomycin-R_OHBP_Dase"/>
</dbReference>
<reference evidence="2 3" key="1">
    <citation type="submission" date="2023-07" db="EMBL/GenBank/DDBJ databases">
        <title>Micromonospora profundi TRM 95458 converts glycerol to a new osmotic compound.</title>
        <authorList>
            <person name="Lu D."/>
        </authorList>
    </citation>
    <scope>NUCLEOTIDE SEQUENCE [LARGE SCALE GENOMIC DNA]</scope>
    <source>
        <strain evidence="2 3">TRM95458</strain>
    </source>
</reference>
<dbReference type="Gene3D" id="3.10.180.10">
    <property type="entry name" value="2,3-Dihydroxybiphenyl 1,2-Dioxygenase, domain 1"/>
    <property type="match status" value="1"/>
</dbReference>
<feature type="domain" description="VOC" evidence="1">
    <location>
        <begin position="39"/>
        <end position="161"/>
    </location>
</feature>
<evidence type="ECO:0000313" key="3">
    <source>
        <dbReference type="Proteomes" id="UP001235874"/>
    </source>
</evidence>
<proteinExistence type="predicted"/>
<dbReference type="AlphaFoldDB" id="A0AAJ6HV81"/>
<dbReference type="EMBL" id="CP130472">
    <property type="protein sequence ID" value="WLS44589.1"/>
    <property type="molecule type" value="Genomic_DNA"/>
</dbReference>
<protein>
    <submittedName>
        <fullName evidence="2">VOC family protein</fullName>
    </submittedName>
</protein>
<dbReference type="SUPFAM" id="SSF54593">
    <property type="entry name" value="Glyoxalase/Bleomycin resistance protein/Dihydroxybiphenyl dioxygenase"/>
    <property type="match status" value="1"/>
</dbReference>
<accession>A0AAJ6HV81</accession>
<evidence type="ECO:0000313" key="2">
    <source>
        <dbReference type="EMBL" id="WLS44589.1"/>
    </source>
</evidence>
<organism evidence="2 3">
    <name type="scientific">Micromonospora profundi</name>
    <dbReference type="NCBI Taxonomy" id="1420889"/>
    <lineage>
        <taxon>Bacteria</taxon>
        <taxon>Bacillati</taxon>
        <taxon>Actinomycetota</taxon>
        <taxon>Actinomycetes</taxon>
        <taxon>Micromonosporales</taxon>
        <taxon>Micromonosporaceae</taxon>
        <taxon>Micromonospora</taxon>
    </lineage>
</organism>
<dbReference type="InterPro" id="IPR004360">
    <property type="entry name" value="Glyas_Fos-R_dOase_dom"/>
</dbReference>
<dbReference type="Proteomes" id="UP001235874">
    <property type="component" value="Chromosome"/>
</dbReference>
<evidence type="ECO:0000259" key="1">
    <source>
        <dbReference type="PROSITE" id="PS51819"/>
    </source>
</evidence>
<gene>
    <name evidence="2" type="ORF">Q3V37_24870</name>
</gene>
<dbReference type="Pfam" id="PF00903">
    <property type="entry name" value="Glyoxalase"/>
    <property type="match status" value="1"/>
</dbReference>
<dbReference type="InterPro" id="IPR037523">
    <property type="entry name" value="VOC_core"/>
</dbReference>
<keyword evidence="3" id="KW-1185">Reference proteome</keyword>
<name>A0AAJ6HV81_9ACTN</name>
<dbReference type="RefSeq" id="WP_306271816.1">
    <property type="nucleotide sequence ID" value="NZ_CP130472.1"/>
</dbReference>
<dbReference type="KEGG" id="mprn:Q3V37_24870"/>
<sequence>MRHRLPGTPLLDPGEAAMCPKTAQADVSVMASVESIATKLEVLVVPVSDVDRAKAFYERLGWRLDRTPSGVVQFTPHGSDCSVQFGPDLTAAVPGSSVAYLVVSDIAAARDALVAAGVEVGGIFHVGPDGPVDGIDPERRSYVSRASFRDPDGNTWLMQEITTRLPGRVEGGLTSFGSVSDLAGALRRAAAAHGEHEKRTGQRDDDWPDWYAAYMVSEQSGVKPPE</sequence>
<dbReference type="PROSITE" id="PS51819">
    <property type="entry name" value="VOC"/>
    <property type="match status" value="1"/>
</dbReference>